<reference evidence="2" key="1">
    <citation type="submission" date="2019-08" db="EMBL/GenBank/DDBJ databases">
        <authorList>
            <person name="Kucharzyk K."/>
            <person name="Murdoch R.W."/>
            <person name="Higgins S."/>
            <person name="Loffler F."/>
        </authorList>
    </citation>
    <scope>NUCLEOTIDE SEQUENCE</scope>
</reference>
<dbReference type="AlphaFoldDB" id="A0A645FET7"/>
<evidence type="ECO:0000313" key="2">
    <source>
        <dbReference type="EMBL" id="MPN10893.1"/>
    </source>
</evidence>
<accession>A0A645FET7</accession>
<dbReference type="EMBL" id="VSSQ01057085">
    <property type="protein sequence ID" value="MPN10893.1"/>
    <property type="molecule type" value="Genomic_DNA"/>
</dbReference>
<proteinExistence type="predicted"/>
<sequence>MITICLSAGKNYIDIDPEREITIDVSAPEVKNNGIRSAVIFGLLALAAVGIFAAAILVITKLKSKDKSKKQ</sequence>
<keyword evidence="1" id="KW-1133">Transmembrane helix</keyword>
<gene>
    <name evidence="2" type="ORF">SDC9_158190</name>
</gene>
<keyword evidence="1" id="KW-0812">Transmembrane</keyword>
<keyword evidence="1" id="KW-0472">Membrane</keyword>
<name>A0A645FET7_9ZZZZ</name>
<comment type="caution">
    <text evidence="2">The sequence shown here is derived from an EMBL/GenBank/DDBJ whole genome shotgun (WGS) entry which is preliminary data.</text>
</comment>
<evidence type="ECO:0000256" key="1">
    <source>
        <dbReference type="SAM" id="Phobius"/>
    </source>
</evidence>
<organism evidence="2">
    <name type="scientific">bioreactor metagenome</name>
    <dbReference type="NCBI Taxonomy" id="1076179"/>
    <lineage>
        <taxon>unclassified sequences</taxon>
        <taxon>metagenomes</taxon>
        <taxon>ecological metagenomes</taxon>
    </lineage>
</organism>
<protein>
    <submittedName>
        <fullName evidence="2">Uncharacterized protein</fullName>
    </submittedName>
</protein>
<feature type="transmembrane region" description="Helical" evidence="1">
    <location>
        <begin position="38"/>
        <end position="60"/>
    </location>
</feature>